<accession>A0A6A6H7U9</accession>
<dbReference type="EMBL" id="ML991802">
    <property type="protein sequence ID" value="KAF2233918.1"/>
    <property type="molecule type" value="Genomic_DNA"/>
</dbReference>
<evidence type="ECO:0000313" key="3">
    <source>
        <dbReference type="Proteomes" id="UP000800092"/>
    </source>
</evidence>
<evidence type="ECO:0000313" key="2">
    <source>
        <dbReference type="EMBL" id="KAF2233918.1"/>
    </source>
</evidence>
<name>A0A6A6H7U9_VIRVR</name>
<dbReference type="SUPFAM" id="SSF81383">
    <property type="entry name" value="F-box domain"/>
    <property type="match status" value="1"/>
</dbReference>
<sequence length="149" mass="16902">MDIPSDILLLILEALFDGKPHNLLSPARVSRAWNMITEPLLYRTVDLTRDHVTRSNPNTQLTMLERLAGCKQPDQSHVLPYIWHLKFPRVGVEGDLDLVMPHITPGLKNIREITYSNRSGISSSALRTFFERYPSARVNLCFDVDGCDG</sequence>
<keyword evidence="3" id="KW-1185">Reference proteome</keyword>
<dbReference type="Proteomes" id="UP000800092">
    <property type="component" value="Unassembled WGS sequence"/>
</dbReference>
<protein>
    <recommendedName>
        <fullName evidence="1">F-box domain-containing protein</fullName>
    </recommendedName>
</protein>
<organism evidence="2 3">
    <name type="scientific">Viridothelium virens</name>
    <name type="common">Speckled blister lichen</name>
    <name type="synonym">Trypethelium virens</name>
    <dbReference type="NCBI Taxonomy" id="1048519"/>
    <lineage>
        <taxon>Eukaryota</taxon>
        <taxon>Fungi</taxon>
        <taxon>Dikarya</taxon>
        <taxon>Ascomycota</taxon>
        <taxon>Pezizomycotina</taxon>
        <taxon>Dothideomycetes</taxon>
        <taxon>Dothideomycetes incertae sedis</taxon>
        <taxon>Trypetheliales</taxon>
        <taxon>Trypetheliaceae</taxon>
        <taxon>Viridothelium</taxon>
    </lineage>
</organism>
<reference evidence="2" key="1">
    <citation type="journal article" date="2020" name="Stud. Mycol.">
        <title>101 Dothideomycetes genomes: a test case for predicting lifestyles and emergence of pathogens.</title>
        <authorList>
            <person name="Haridas S."/>
            <person name="Albert R."/>
            <person name="Binder M."/>
            <person name="Bloem J."/>
            <person name="Labutti K."/>
            <person name="Salamov A."/>
            <person name="Andreopoulos B."/>
            <person name="Baker S."/>
            <person name="Barry K."/>
            <person name="Bills G."/>
            <person name="Bluhm B."/>
            <person name="Cannon C."/>
            <person name="Castanera R."/>
            <person name="Culley D."/>
            <person name="Daum C."/>
            <person name="Ezra D."/>
            <person name="Gonzalez J."/>
            <person name="Henrissat B."/>
            <person name="Kuo A."/>
            <person name="Liang C."/>
            <person name="Lipzen A."/>
            <person name="Lutzoni F."/>
            <person name="Magnuson J."/>
            <person name="Mondo S."/>
            <person name="Nolan M."/>
            <person name="Ohm R."/>
            <person name="Pangilinan J."/>
            <person name="Park H.-J."/>
            <person name="Ramirez L."/>
            <person name="Alfaro M."/>
            <person name="Sun H."/>
            <person name="Tritt A."/>
            <person name="Yoshinaga Y."/>
            <person name="Zwiers L.-H."/>
            <person name="Turgeon B."/>
            <person name="Goodwin S."/>
            <person name="Spatafora J."/>
            <person name="Crous P."/>
            <person name="Grigoriev I."/>
        </authorList>
    </citation>
    <scope>NUCLEOTIDE SEQUENCE</scope>
    <source>
        <strain evidence="2">Tuck. ex Michener</strain>
    </source>
</reference>
<evidence type="ECO:0000259" key="1">
    <source>
        <dbReference type="Pfam" id="PF12937"/>
    </source>
</evidence>
<gene>
    <name evidence="2" type="ORF">EV356DRAFT_182756</name>
</gene>
<dbReference type="Pfam" id="PF12937">
    <property type="entry name" value="F-box-like"/>
    <property type="match status" value="1"/>
</dbReference>
<dbReference type="AlphaFoldDB" id="A0A6A6H7U9"/>
<dbReference type="InterPro" id="IPR001810">
    <property type="entry name" value="F-box_dom"/>
</dbReference>
<feature type="domain" description="F-box" evidence="1">
    <location>
        <begin position="2"/>
        <end position="47"/>
    </location>
</feature>
<dbReference type="InterPro" id="IPR036047">
    <property type="entry name" value="F-box-like_dom_sf"/>
</dbReference>
<dbReference type="OrthoDB" id="722566at2759"/>
<proteinExistence type="predicted"/>